<evidence type="ECO:0000313" key="1">
    <source>
        <dbReference type="EMBL" id="MYM81126.1"/>
    </source>
</evidence>
<name>A0A6L8MHA1_9BURK</name>
<proteinExistence type="predicted"/>
<reference evidence="1 2" key="1">
    <citation type="submission" date="2019-12" db="EMBL/GenBank/DDBJ databases">
        <title>Novel species isolated from a subtropical stream in China.</title>
        <authorList>
            <person name="Lu H."/>
        </authorList>
    </citation>
    <scope>NUCLEOTIDE SEQUENCE [LARGE SCALE GENOMIC DNA]</scope>
    <source>
        <strain evidence="1 2">FT50W</strain>
    </source>
</reference>
<protein>
    <submittedName>
        <fullName evidence="1">Uncharacterized protein</fullName>
    </submittedName>
</protein>
<organism evidence="1 2">
    <name type="scientific">Duganella lactea</name>
    <dbReference type="NCBI Taxonomy" id="2692173"/>
    <lineage>
        <taxon>Bacteria</taxon>
        <taxon>Pseudomonadati</taxon>
        <taxon>Pseudomonadota</taxon>
        <taxon>Betaproteobacteria</taxon>
        <taxon>Burkholderiales</taxon>
        <taxon>Oxalobacteraceae</taxon>
        <taxon>Telluria group</taxon>
        <taxon>Duganella</taxon>
    </lineage>
</organism>
<dbReference type="EMBL" id="WWCP01000002">
    <property type="protein sequence ID" value="MYM81126.1"/>
    <property type="molecule type" value="Genomic_DNA"/>
</dbReference>
<evidence type="ECO:0000313" key="2">
    <source>
        <dbReference type="Proteomes" id="UP000474565"/>
    </source>
</evidence>
<comment type="caution">
    <text evidence="1">The sequence shown here is derived from an EMBL/GenBank/DDBJ whole genome shotgun (WGS) entry which is preliminary data.</text>
</comment>
<sequence>MIALIVGLPSAAGLNVVQLAADHLAAPRSHLQLVKSLPVAKGENGMQTVAELCAARGVQLSIADMNRIGRRAASLSRKQDLQPVKVACQLFGEVNSYRADILALAWDQIEAEPK</sequence>
<accession>A0A6L8MHA1</accession>
<dbReference type="RefSeq" id="WP_161018418.1">
    <property type="nucleotide sequence ID" value="NZ_WWCP01000002.1"/>
</dbReference>
<dbReference type="AlphaFoldDB" id="A0A6L8MHA1"/>
<dbReference type="Proteomes" id="UP000474565">
    <property type="component" value="Unassembled WGS sequence"/>
</dbReference>
<gene>
    <name evidence="1" type="ORF">GTP44_04025</name>
</gene>